<feature type="transmembrane region" description="Helical" evidence="1">
    <location>
        <begin position="20"/>
        <end position="42"/>
    </location>
</feature>
<dbReference type="PROSITE" id="PS51257">
    <property type="entry name" value="PROKAR_LIPOPROTEIN"/>
    <property type="match status" value="1"/>
</dbReference>
<dbReference type="AlphaFoldDB" id="A0A822V9A8"/>
<keyword evidence="1" id="KW-0472">Membrane</keyword>
<sequence length="84" mass="9287">MQRSFKVLLRWTARSNESSFETPVLALFFYAFAACWLRLSVYQQSGLGRTPFDVGVAILAAALGFVLGPFASGSILRFSGRYPC</sequence>
<organism evidence="2 3">
    <name type="scientific">Agrobacterium tumefaciens str. B6</name>
    <dbReference type="NCBI Taxonomy" id="1183423"/>
    <lineage>
        <taxon>Bacteria</taxon>
        <taxon>Pseudomonadati</taxon>
        <taxon>Pseudomonadota</taxon>
        <taxon>Alphaproteobacteria</taxon>
        <taxon>Hyphomicrobiales</taxon>
        <taxon>Rhizobiaceae</taxon>
        <taxon>Rhizobium/Agrobacterium group</taxon>
        <taxon>Agrobacterium</taxon>
        <taxon>Agrobacterium tumefaciens complex</taxon>
    </lineage>
</organism>
<keyword evidence="1" id="KW-1133">Transmembrane helix</keyword>
<feature type="transmembrane region" description="Helical" evidence="1">
    <location>
        <begin position="54"/>
        <end position="76"/>
    </location>
</feature>
<gene>
    <name evidence="2" type="ORF">AGR4A_pAt30009</name>
</gene>
<reference evidence="2 3" key="1">
    <citation type="submission" date="2016-01" db="EMBL/GenBank/DDBJ databases">
        <authorList>
            <person name="Regsiter A."/>
            <person name="william w."/>
        </authorList>
    </citation>
    <scope>NUCLEOTIDE SEQUENCE [LARGE SCALE GENOMIC DNA]</scope>
    <source>
        <strain evidence="2 3">B6</strain>
    </source>
</reference>
<protein>
    <submittedName>
        <fullName evidence="2">Uncharacterized protein</fullName>
    </submittedName>
</protein>
<comment type="caution">
    <text evidence="2">The sequence shown here is derived from an EMBL/GenBank/DDBJ whole genome shotgun (WGS) entry which is preliminary data.</text>
</comment>
<evidence type="ECO:0000256" key="1">
    <source>
        <dbReference type="SAM" id="Phobius"/>
    </source>
</evidence>
<accession>A0A822V9A8</accession>
<evidence type="ECO:0000313" key="2">
    <source>
        <dbReference type="EMBL" id="CVI25194.1"/>
    </source>
</evidence>
<dbReference type="EMBL" id="FCNL01000042">
    <property type="protein sequence ID" value="CVI25194.1"/>
    <property type="molecule type" value="Genomic_DNA"/>
</dbReference>
<keyword evidence="1" id="KW-0812">Transmembrane</keyword>
<evidence type="ECO:0000313" key="3">
    <source>
        <dbReference type="Proteomes" id="UP000192074"/>
    </source>
</evidence>
<proteinExistence type="predicted"/>
<name>A0A822V9A8_AGRTU</name>
<dbReference type="Proteomes" id="UP000192074">
    <property type="component" value="Unassembled WGS sequence"/>
</dbReference>